<dbReference type="InterPro" id="IPR043148">
    <property type="entry name" value="TagF_C"/>
</dbReference>
<dbReference type="Pfam" id="PF05159">
    <property type="entry name" value="Capsule_synth"/>
    <property type="match status" value="1"/>
</dbReference>
<sequence>MNRHYDDKISILIRFHDLSKLEQLSMCLLTLEGQTFPRVEPVILAQRFSAAQVVELESLIGEFHWHEDVKPRVINVDLDEPEDLRTHLLNIGIRETSDARFFAVLDYDDFCGQAHYERLTTSLKNSSAAISYSGLILVEQNTSEHYNFTVRKQFVVRDSFRLQNLYDNPHFQMGCFAVDRSKIADADLCFDESIVYEEDYNFHLRLSLRYPSDFSVAAEKVPALMRTIRRDGTNSIVSEYDAPQERERKEELRRQGRTANGRLRQQFFRPEFDPFILYWTEPLPIRGGTAYNWTVYSMGVGMSQLPKRNQYGHLRVAHSPRYEPLVSAFSQRNWAFSQDLNLVREIESQLSPQIAWDAHSVSVWTDLMRGRGPVYELQLKLIDQAYTVFPFQTIMTWGVNGAVADYSRTTSTKHISLELGPTRSPFLETGHCDPFGVNGDSVTSLLPPGFQLPELESEQWLDTYIARSGIEIPPVPETLKLARNNGRKVALIPLQLADDANFLLHAEQYSAFVDFLEEVVPPLLENGWVCIIRPHPGASRADYVRADNERCREWQLSQDQDKVLWYDEIMTPAEHIGFLRHIDAVVSVNSSMAFEAMLLGTPAVVTGKSSFGLAGHMATMDDLLTNRDLTEILKLQRRLVAFNLFHHLVPVGELFVPGQLIRRIEQAERIRSAYITGGATGLAEHLIRNVRSTITEYLTMGISPMRVSPPKTISTQKLFDKVLQNI</sequence>
<feature type="region of interest" description="Disordered" evidence="1">
    <location>
        <begin position="236"/>
        <end position="256"/>
    </location>
</feature>
<dbReference type="Gene3D" id="3.90.550.10">
    <property type="entry name" value="Spore Coat Polysaccharide Biosynthesis Protein SpsA, Chain A"/>
    <property type="match status" value="1"/>
</dbReference>
<dbReference type="Gene3D" id="3.40.50.12580">
    <property type="match status" value="1"/>
</dbReference>
<dbReference type="InterPro" id="IPR029044">
    <property type="entry name" value="Nucleotide-diphossugar_trans"/>
</dbReference>
<dbReference type="GO" id="GO:0000271">
    <property type="term" value="P:polysaccharide biosynthetic process"/>
    <property type="evidence" value="ECO:0007669"/>
    <property type="project" value="InterPro"/>
</dbReference>
<comment type="caution">
    <text evidence="2">The sequence shown here is derived from an EMBL/GenBank/DDBJ whole genome shotgun (WGS) entry which is preliminary data.</text>
</comment>
<dbReference type="AlphaFoldDB" id="A0A7W6K7Z1"/>
<keyword evidence="3" id="KW-1185">Reference proteome</keyword>
<evidence type="ECO:0000256" key="1">
    <source>
        <dbReference type="SAM" id="MobiDB-lite"/>
    </source>
</evidence>
<dbReference type="InterPro" id="IPR007833">
    <property type="entry name" value="Capsule_polysaccharide_synth"/>
</dbReference>
<dbReference type="RefSeq" id="WP_183795941.1">
    <property type="nucleotide sequence ID" value="NZ_JACIDU010000041.1"/>
</dbReference>
<name>A0A7W6K7Z1_9HYPH</name>
<gene>
    <name evidence="2" type="ORF">GGQ66_004564</name>
</gene>
<feature type="compositionally biased region" description="Basic and acidic residues" evidence="1">
    <location>
        <begin position="243"/>
        <end position="254"/>
    </location>
</feature>
<dbReference type="EMBL" id="JACIDU010000041">
    <property type="protein sequence ID" value="MBB4105976.1"/>
    <property type="molecule type" value="Genomic_DNA"/>
</dbReference>
<dbReference type="Proteomes" id="UP000584824">
    <property type="component" value="Unassembled WGS sequence"/>
</dbReference>
<proteinExistence type="predicted"/>
<organism evidence="2 3">
    <name type="scientific">Allorhizobium borbori</name>
    <dbReference type="NCBI Taxonomy" id="485907"/>
    <lineage>
        <taxon>Bacteria</taxon>
        <taxon>Pseudomonadati</taxon>
        <taxon>Pseudomonadota</taxon>
        <taxon>Alphaproteobacteria</taxon>
        <taxon>Hyphomicrobiales</taxon>
        <taxon>Rhizobiaceae</taxon>
        <taxon>Rhizobium/Agrobacterium group</taxon>
        <taxon>Allorhizobium</taxon>
    </lineage>
</organism>
<evidence type="ECO:0000313" key="2">
    <source>
        <dbReference type="EMBL" id="MBB4105976.1"/>
    </source>
</evidence>
<dbReference type="SUPFAM" id="SSF53448">
    <property type="entry name" value="Nucleotide-diphospho-sugar transferases"/>
    <property type="match status" value="1"/>
</dbReference>
<evidence type="ECO:0000313" key="3">
    <source>
        <dbReference type="Proteomes" id="UP000584824"/>
    </source>
</evidence>
<reference evidence="2 3" key="1">
    <citation type="submission" date="2020-08" db="EMBL/GenBank/DDBJ databases">
        <title>Genomic Encyclopedia of Type Strains, Phase IV (KMG-IV): sequencing the most valuable type-strain genomes for metagenomic binning, comparative biology and taxonomic classification.</title>
        <authorList>
            <person name="Goeker M."/>
        </authorList>
    </citation>
    <scope>NUCLEOTIDE SEQUENCE [LARGE SCALE GENOMIC DNA]</scope>
    <source>
        <strain evidence="2 3">DSM 26385</strain>
    </source>
</reference>
<evidence type="ECO:0008006" key="4">
    <source>
        <dbReference type="Google" id="ProtNLM"/>
    </source>
</evidence>
<dbReference type="GO" id="GO:0015774">
    <property type="term" value="P:polysaccharide transport"/>
    <property type="evidence" value="ECO:0007669"/>
    <property type="project" value="InterPro"/>
</dbReference>
<protein>
    <recommendedName>
        <fullName evidence="4">Capsule polysaccharide biosynthesis protein</fullName>
    </recommendedName>
</protein>
<accession>A0A7W6K7Z1</accession>